<name>A0AAV7TQV7_PLEWA</name>
<evidence type="ECO:0000313" key="1">
    <source>
        <dbReference type="EMBL" id="KAJ1178641.1"/>
    </source>
</evidence>
<proteinExistence type="predicted"/>
<organism evidence="1 2">
    <name type="scientific">Pleurodeles waltl</name>
    <name type="common">Iberian ribbed newt</name>
    <dbReference type="NCBI Taxonomy" id="8319"/>
    <lineage>
        <taxon>Eukaryota</taxon>
        <taxon>Metazoa</taxon>
        <taxon>Chordata</taxon>
        <taxon>Craniata</taxon>
        <taxon>Vertebrata</taxon>
        <taxon>Euteleostomi</taxon>
        <taxon>Amphibia</taxon>
        <taxon>Batrachia</taxon>
        <taxon>Caudata</taxon>
        <taxon>Salamandroidea</taxon>
        <taxon>Salamandridae</taxon>
        <taxon>Pleurodelinae</taxon>
        <taxon>Pleurodeles</taxon>
    </lineage>
</organism>
<accession>A0AAV7TQV7</accession>
<reference evidence="1" key="1">
    <citation type="journal article" date="2022" name="bioRxiv">
        <title>Sequencing and chromosome-scale assembly of the giantPleurodeles waltlgenome.</title>
        <authorList>
            <person name="Brown T."/>
            <person name="Elewa A."/>
            <person name="Iarovenko S."/>
            <person name="Subramanian E."/>
            <person name="Araus A.J."/>
            <person name="Petzold A."/>
            <person name="Susuki M."/>
            <person name="Suzuki K.-i.T."/>
            <person name="Hayashi T."/>
            <person name="Toyoda A."/>
            <person name="Oliveira C."/>
            <person name="Osipova E."/>
            <person name="Leigh N.D."/>
            <person name="Simon A."/>
            <person name="Yun M.H."/>
        </authorList>
    </citation>
    <scope>NUCLEOTIDE SEQUENCE</scope>
    <source>
        <strain evidence="1">20211129_DDA</strain>
        <tissue evidence="1">Liver</tissue>
    </source>
</reference>
<dbReference type="Proteomes" id="UP001066276">
    <property type="component" value="Chromosome 3_2"/>
</dbReference>
<dbReference type="AlphaFoldDB" id="A0AAV7TQV7"/>
<sequence length="74" mass="8263">MKTETSLEATVRHNPTAQADLNKALATHTRLAEQLRCVDLGRTRPRFMLTTTRPAALQLLIDDEVVLVMQASEC</sequence>
<dbReference type="EMBL" id="JANPWB010000006">
    <property type="protein sequence ID" value="KAJ1178641.1"/>
    <property type="molecule type" value="Genomic_DNA"/>
</dbReference>
<evidence type="ECO:0000313" key="2">
    <source>
        <dbReference type="Proteomes" id="UP001066276"/>
    </source>
</evidence>
<keyword evidence="2" id="KW-1185">Reference proteome</keyword>
<gene>
    <name evidence="1" type="ORF">NDU88_003884</name>
</gene>
<protein>
    <submittedName>
        <fullName evidence="1">Uncharacterized protein</fullName>
    </submittedName>
</protein>
<comment type="caution">
    <text evidence="1">The sequence shown here is derived from an EMBL/GenBank/DDBJ whole genome shotgun (WGS) entry which is preliminary data.</text>
</comment>